<keyword evidence="2" id="KW-1185">Reference proteome</keyword>
<organism evidence="1 2">
    <name type="scientific">Brachionus plicatilis</name>
    <name type="common">Marine rotifer</name>
    <name type="synonym">Brachionus muelleri</name>
    <dbReference type="NCBI Taxonomy" id="10195"/>
    <lineage>
        <taxon>Eukaryota</taxon>
        <taxon>Metazoa</taxon>
        <taxon>Spiralia</taxon>
        <taxon>Gnathifera</taxon>
        <taxon>Rotifera</taxon>
        <taxon>Eurotatoria</taxon>
        <taxon>Monogononta</taxon>
        <taxon>Pseudotrocha</taxon>
        <taxon>Ploima</taxon>
        <taxon>Brachionidae</taxon>
        <taxon>Brachionus</taxon>
    </lineage>
</organism>
<evidence type="ECO:0000313" key="1">
    <source>
        <dbReference type="EMBL" id="RNA30923.1"/>
    </source>
</evidence>
<dbReference type="AlphaFoldDB" id="A0A3M7S542"/>
<gene>
    <name evidence="1" type="ORF">BpHYR1_046259</name>
</gene>
<reference evidence="1 2" key="1">
    <citation type="journal article" date="2018" name="Sci. Rep.">
        <title>Genomic signatures of local adaptation to the degree of environmental predictability in rotifers.</title>
        <authorList>
            <person name="Franch-Gras L."/>
            <person name="Hahn C."/>
            <person name="Garcia-Roger E.M."/>
            <person name="Carmona M.J."/>
            <person name="Serra M."/>
            <person name="Gomez A."/>
        </authorList>
    </citation>
    <scope>NUCLEOTIDE SEQUENCE [LARGE SCALE GENOMIC DNA]</scope>
    <source>
        <strain evidence="1">HYR1</strain>
    </source>
</reference>
<dbReference type="Proteomes" id="UP000276133">
    <property type="component" value="Unassembled WGS sequence"/>
</dbReference>
<dbReference type="EMBL" id="REGN01002020">
    <property type="protein sequence ID" value="RNA30923.1"/>
    <property type="molecule type" value="Genomic_DNA"/>
</dbReference>
<sequence length="113" mass="13354">MNASRKQKSFYQKQILICMIFLLTCTMAKCMEMNEHKFLNKLLAYEQSVNLAKREDSLVTGLSECLTVEECREIFRQLILKYSVGKKSHSNLKFEKNLKKISWPHETVKKVYK</sequence>
<accession>A0A3M7S542</accession>
<comment type="caution">
    <text evidence="1">The sequence shown here is derived from an EMBL/GenBank/DDBJ whole genome shotgun (WGS) entry which is preliminary data.</text>
</comment>
<proteinExistence type="predicted"/>
<protein>
    <submittedName>
        <fullName evidence="1">Uncharacterized protein</fullName>
    </submittedName>
</protein>
<evidence type="ECO:0000313" key="2">
    <source>
        <dbReference type="Proteomes" id="UP000276133"/>
    </source>
</evidence>
<name>A0A3M7S542_BRAPC</name>